<dbReference type="InterPro" id="IPR050428">
    <property type="entry name" value="TCS_sensor_his_kinase"/>
</dbReference>
<accession>A0ABP8D332</accession>
<feature type="region of interest" description="Disordered" evidence="10">
    <location>
        <begin position="45"/>
        <end position="69"/>
    </location>
</feature>
<evidence type="ECO:0000256" key="2">
    <source>
        <dbReference type="ARBA" id="ARBA00004370"/>
    </source>
</evidence>
<feature type="domain" description="Histidine kinase" evidence="12">
    <location>
        <begin position="490"/>
        <end position="595"/>
    </location>
</feature>
<keyword evidence="7" id="KW-0418">Kinase</keyword>
<organism evidence="15 16">
    <name type="scientific">Dactylosporangium darangshiense</name>
    <dbReference type="NCBI Taxonomy" id="579108"/>
    <lineage>
        <taxon>Bacteria</taxon>
        <taxon>Bacillati</taxon>
        <taxon>Actinomycetota</taxon>
        <taxon>Actinomycetes</taxon>
        <taxon>Micromonosporales</taxon>
        <taxon>Micromonosporaceae</taxon>
        <taxon>Dactylosporangium</taxon>
    </lineage>
</organism>
<dbReference type="InterPro" id="IPR005467">
    <property type="entry name" value="His_kinase_dom"/>
</dbReference>
<feature type="domain" description="HAMP" evidence="13">
    <location>
        <begin position="303"/>
        <end position="372"/>
    </location>
</feature>
<dbReference type="EMBL" id="BAABAT010000003">
    <property type="protein sequence ID" value="GAA4246437.1"/>
    <property type="molecule type" value="Genomic_DNA"/>
</dbReference>
<feature type="compositionally biased region" description="Low complexity" evidence="10">
    <location>
        <begin position="46"/>
        <end position="56"/>
    </location>
</feature>
<dbReference type="InterPro" id="IPR036890">
    <property type="entry name" value="HATPase_C_sf"/>
</dbReference>
<dbReference type="Gene3D" id="6.10.340.10">
    <property type="match status" value="1"/>
</dbReference>
<dbReference type="Pfam" id="PF00672">
    <property type="entry name" value="HAMP"/>
    <property type="match status" value="1"/>
</dbReference>
<evidence type="ECO:0000256" key="9">
    <source>
        <dbReference type="ARBA" id="ARBA00023012"/>
    </source>
</evidence>
<keyword evidence="4" id="KW-0597">Phosphoprotein</keyword>
<dbReference type="SMART" id="SM00304">
    <property type="entry name" value="HAMP"/>
    <property type="match status" value="1"/>
</dbReference>
<dbReference type="InterPro" id="IPR010910">
    <property type="entry name" value="Nitrate/nitrite_sensing_bac"/>
</dbReference>
<feature type="compositionally biased region" description="Basic and acidic residues" evidence="10">
    <location>
        <begin position="722"/>
        <end position="731"/>
    </location>
</feature>
<dbReference type="InterPro" id="IPR013587">
    <property type="entry name" value="Nitrate/nitrite_sensing"/>
</dbReference>
<evidence type="ECO:0000256" key="3">
    <source>
        <dbReference type="ARBA" id="ARBA00012438"/>
    </source>
</evidence>
<dbReference type="CDD" id="cd06225">
    <property type="entry name" value="HAMP"/>
    <property type="match status" value="1"/>
</dbReference>
<keyword evidence="5" id="KW-0808">Transferase</keyword>
<dbReference type="Pfam" id="PF02518">
    <property type="entry name" value="HATPase_c"/>
    <property type="match status" value="1"/>
</dbReference>
<evidence type="ECO:0000256" key="5">
    <source>
        <dbReference type="ARBA" id="ARBA00022679"/>
    </source>
</evidence>
<comment type="subcellular location">
    <subcellularLocation>
        <location evidence="2">Membrane</location>
    </subcellularLocation>
</comment>
<dbReference type="PROSITE" id="PS50109">
    <property type="entry name" value="HIS_KIN"/>
    <property type="match status" value="1"/>
</dbReference>
<evidence type="ECO:0000256" key="11">
    <source>
        <dbReference type="SAM" id="Phobius"/>
    </source>
</evidence>
<name>A0ABP8D332_9ACTN</name>
<evidence type="ECO:0000259" key="12">
    <source>
        <dbReference type="PROSITE" id="PS50109"/>
    </source>
</evidence>
<dbReference type="PANTHER" id="PTHR45436">
    <property type="entry name" value="SENSOR HISTIDINE KINASE YKOH"/>
    <property type="match status" value="1"/>
</dbReference>
<keyword evidence="9" id="KW-0902">Two-component regulatory system</keyword>
<dbReference type="InterPro" id="IPR003594">
    <property type="entry name" value="HATPase_dom"/>
</dbReference>
<keyword evidence="11" id="KW-0472">Membrane</keyword>
<feature type="transmembrane region" description="Helical" evidence="11">
    <location>
        <begin position="272"/>
        <end position="299"/>
    </location>
</feature>
<dbReference type="SMART" id="SM00387">
    <property type="entry name" value="HATPase_c"/>
    <property type="match status" value="1"/>
</dbReference>
<feature type="domain" description="NIT" evidence="14">
    <location>
        <begin position="21"/>
        <end position="272"/>
    </location>
</feature>
<evidence type="ECO:0000256" key="7">
    <source>
        <dbReference type="ARBA" id="ARBA00022777"/>
    </source>
</evidence>
<keyword evidence="6 11" id="KW-0812">Transmembrane</keyword>
<dbReference type="Pfam" id="PF08376">
    <property type="entry name" value="NIT"/>
    <property type="match status" value="1"/>
</dbReference>
<evidence type="ECO:0000259" key="13">
    <source>
        <dbReference type="PROSITE" id="PS50885"/>
    </source>
</evidence>
<comment type="catalytic activity">
    <reaction evidence="1">
        <text>ATP + protein L-histidine = ADP + protein N-phospho-L-histidine.</text>
        <dbReference type="EC" id="2.7.13.3"/>
    </reaction>
</comment>
<dbReference type="Proteomes" id="UP001500620">
    <property type="component" value="Unassembled WGS sequence"/>
</dbReference>
<evidence type="ECO:0000256" key="8">
    <source>
        <dbReference type="ARBA" id="ARBA00022989"/>
    </source>
</evidence>
<feature type="compositionally biased region" description="Polar residues" evidence="10">
    <location>
        <begin position="765"/>
        <end position="776"/>
    </location>
</feature>
<dbReference type="EC" id="2.7.13.3" evidence="3"/>
<protein>
    <recommendedName>
        <fullName evidence="3">histidine kinase</fullName>
        <ecNumber evidence="3">2.7.13.3</ecNumber>
    </recommendedName>
</protein>
<proteinExistence type="predicted"/>
<reference evidence="16" key="1">
    <citation type="journal article" date="2019" name="Int. J. Syst. Evol. Microbiol.">
        <title>The Global Catalogue of Microorganisms (GCM) 10K type strain sequencing project: providing services to taxonomists for standard genome sequencing and annotation.</title>
        <authorList>
            <consortium name="The Broad Institute Genomics Platform"/>
            <consortium name="The Broad Institute Genome Sequencing Center for Infectious Disease"/>
            <person name="Wu L."/>
            <person name="Ma J."/>
        </authorList>
    </citation>
    <scope>NUCLEOTIDE SEQUENCE [LARGE SCALE GENOMIC DNA]</scope>
    <source>
        <strain evidence="16">JCM 17441</strain>
    </source>
</reference>
<evidence type="ECO:0000313" key="16">
    <source>
        <dbReference type="Proteomes" id="UP001500620"/>
    </source>
</evidence>
<keyword evidence="8 11" id="KW-1133">Transmembrane helix</keyword>
<evidence type="ECO:0000259" key="14">
    <source>
        <dbReference type="PROSITE" id="PS50906"/>
    </source>
</evidence>
<evidence type="ECO:0000256" key="4">
    <source>
        <dbReference type="ARBA" id="ARBA00022553"/>
    </source>
</evidence>
<gene>
    <name evidence="15" type="ORF">GCM10022255_017650</name>
</gene>
<evidence type="ECO:0000256" key="10">
    <source>
        <dbReference type="SAM" id="MobiDB-lite"/>
    </source>
</evidence>
<evidence type="ECO:0000256" key="6">
    <source>
        <dbReference type="ARBA" id="ARBA00022692"/>
    </source>
</evidence>
<feature type="region of interest" description="Disordered" evidence="10">
    <location>
        <begin position="645"/>
        <end position="694"/>
    </location>
</feature>
<feature type="region of interest" description="Disordered" evidence="10">
    <location>
        <begin position="711"/>
        <end position="776"/>
    </location>
</feature>
<keyword evidence="16" id="KW-1185">Reference proteome</keyword>
<evidence type="ECO:0000313" key="15">
    <source>
        <dbReference type="EMBL" id="GAA4246437.1"/>
    </source>
</evidence>
<dbReference type="PANTHER" id="PTHR45436:SF5">
    <property type="entry name" value="SENSOR HISTIDINE KINASE TRCS"/>
    <property type="match status" value="1"/>
</dbReference>
<dbReference type="PROSITE" id="PS50885">
    <property type="entry name" value="HAMP"/>
    <property type="match status" value="1"/>
</dbReference>
<dbReference type="InterPro" id="IPR003660">
    <property type="entry name" value="HAMP_dom"/>
</dbReference>
<sequence length="776" mass="83461">MTLREGLNLFWVQAHNTKIYQPSEPLLLDLQTERRLSTAYLGAPGDQQRQDLAAQRQKTEQAGTEFKKSVQSWQANPTGDAGLQQRVDKVVAGLDGLAATRASIDSRAIDRTAASSAFTDLIGSLFDVYDALGSLDDKDAAADAAALIQLNRTWELMSQEDALLTGSIAAGTMTADERARFTQIVGAQRFLGGETAARLPSADRARYDQMIGGKAFTTLRAIEDRVILEGRSGAKPPATKEDWRTAVDPALTDLHNVVVTGGKDLVERSTPIAIWVFVRLLLAAGLGLVTVIASIIVSITTARRMLRQLERLRDAARQLADERLPSVVARLSRGEAVDVEHEAPPLEFGNDEIGQVGRAFNAVQQTAIQAAVEQADLRRSVRDVFLSIARRSQSLIHRQLNLLDGMERQEGDEAKLDGLFRVDHLATRMRRNAENLIVLAGASPGRVWRRTVPMHDIVRGAIAEVEEYERVTVQPIGPVVELAGRAVSDVTHLLAELVENALSFSPPHTEVHIKGQRVGTGYVLEVEDRGLGIAEDDLAALNERIASHPEFVLGSAARLGLFVVSRLAERHGIKIQLRESAYGGTTAIVLIPLELLGDGSGNTDDGSDGIPAASLRASAVRGSHQLEGSVDVEAPTARGQVALAERPPAAHLDLDPTMTMTPGLPQRPPAAPAAGSNEEPAASADADSAFTQGGLPVRVRQANIAAPLRDLDIADDPAPDAEPPRTPEQVRSRISSYQEGIRRARADESQDSANHSDPPPPLPTRTASSGNEQPTT</sequence>
<evidence type="ECO:0000256" key="1">
    <source>
        <dbReference type="ARBA" id="ARBA00000085"/>
    </source>
</evidence>
<dbReference type="SUPFAM" id="SSF55874">
    <property type="entry name" value="ATPase domain of HSP90 chaperone/DNA topoisomerase II/histidine kinase"/>
    <property type="match status" value="1"/>
</dbReference>
<comment type="caution">
    <text evidence="15">The sequence shown here is derived from an EMBL/GenBank/DDBJ whole genome shotgun (WGS) entry which is preliminary data.</text>
</comment>
<dbReference type="Gene3D" id="3.30.565.10">
    <property type="entry name" value="Histidine kinase-like ATPase, C-terminal domain"/>
    <property type="match status" value="1"/>
</dbReference>
<dbReference type="PROSITE" id="PS50906">
    <property type="entry name" value="NIT"/>
    <property type="match status" value="1"/>
</dbReference>